<name>A0A9X0CIA2_9CNID</name>
<protein>
    <submittedName>
        <fullName evidence="2">Uncharacterized protein</fullName>
    </submittedName>
</protein>
<comment type="caution">
    <text evidence="2">The sequence shown here is derived from an EMBL/GenBank/DDBJ whole genome shotgun (WGS) entry which is preliminary data.</text>
</comment>
<proteinExistence type="predicted"/>
<evidence type="ECO:0000256" key="1">
    <source>
        <dbReference type="SAM" id="Phobius"/>
    </source>
</evidence>
<keyword evidence="3" id="KW-1185">Reference proteome</keyword>
<feature type="transmembrane region" description="Helical" evidence="1">
    <location>
        <begin position="61"/>
        <end position="83"/>
    </location>
</feature>
<keyword evidence="1" id="KW-0812">Transmembrane</keyword>
<organism evidence="2 3">
    <name type="scientific">Desmophyllum pertusum</name>
    <dbReference type="NCBI Taxonomy" id="174260"/>
    <lineage>
        <taxon>Eukaryota</taxon>
        <taxon>Metazoa</taxon>
        <taxon>Cnidaria</taxon>
        <taxon>Anthozoa</taxon>
        <taxon>Hexacorallia</taxon>
        <taxon>Scleractinia</taxon>
        <taxon>Caryophylliina</taxon>
        <taxon>Caryophylliidae</taxon>
        <taxon>Desmophyllum</taxon>
    </lineage>
</organism>
<gene>
    <name evidence="2" type="ORF">OS493_002969</name>
</gene>
<sequence length="97" mass="10510">MGCLSCSRLMNSPAGKNEAYQPTVIEQTANIISHGLFVLPAVYAAFLLHQNSGLLSATHRFIAQVYGTAFVLIFSISTLFHVVSLTGKASSLRFSYI</sequence>
<accession>A0A9X0CIA2</accession>
<dbReference type="Proteomes" id="UP001163046">
    <property type="component" value="Unassembled WGS sequence"/>
</dbReference>
<evidence type="ECO:0000313" key="3">
    <source>
        <dbReference type="Proteomes" id="UP001163046"/>
    </source>
</evidence>
<dbReference type="EMBL" id="MU827778">
    <property type="protein sequence ID" value="KAJ7340237.1"/>
    <property type="molecule type" value="Genomic_DNA"/>
</dbReference>
<keyword evidence="1" id="KW-0472">Membrane</keyword>
<dbReference type="AlphaFoldDB" id="A0A9X0CIA2"/>
<reference evidence="2" key="1">
    <citation type="submission" date="2023-01" db="EMBL/GenBank/DDBJ databases">
        <title>Genome assembly of the deep-sea coral Lophelia pertusa.</title>
        <authorList>
            <person name="Herrera S."/>
            <person name="Cordes E."/>
        </authorList>
    </citation>
    <scope>NUCLEOTIDE SEQUENCE</scope>
    <source>
        <strain evidence="2">USNM1676648</strain>
        <tissue evidence="2">Polyp</tissue>
    </source>
</reference>
<dbReference type="OrthoDB" id="186812at2759"/>
<keyword evidence="1" id="KW-1133">Transmembrane helix</keyword>
<feature type="transmembrane region" description="Helical" evidence="1">
    <location>
        <begin position="31"/>
        <end position="49"/>
    </location>
</feature>
<evidence type="ECO:0000313" key="2">
    <source>
        <dbReference type="EMBL" id="KAJ7340237.1"/>
    </source>
</evidence>